<sequence>MDLRLEGKTALVTGASKGIGLAIARRLTGEGARVAAAARTVTPELDALGVAPVRGDLATKEGAIAVVEGALEALGGIDILVNNVGGVREGIAHGESFASITDDAWQQTFDLNLFGTVRVTRAALDSLVERRGVIINISSIGARFAHPPIEYGAAKAALTNVSKALSEELGPRGVRVTTVSPGPTRTRNWSDPAGMAGDLAREQGVDLGTFLADLPARMGITTGRLAEPGETAALVAFLASPHAANITGADYVVDGGVLKTV</sequence>
<dbReference type="PRINTS" id="PR00081">
    <property type="entry name" value="GDHRDH"/>
</dbReference>
<dbReference type="SUPFAM" id="SSF51735">
    <property type="entry name" value="NAD(P)-binding Rossmann-fold domains"/>
    <property type="match status" value="1"/>
</dbReference>
<dbReference type="Proteomes" id="UP001501116">
    <property type="component" value="Unassembled WGS sequence"/>
</dbReference>
<gene>
    <name evidence="3" type="ORF">GCM10009754_75210</name>
</gene>
<organism evidence="3 4">
    <name type="scientific">Amycolatopsis minnesotensis</name>
    <dbReference type="NCBI Taxonomy" id="337894"/>
    <lineage>
        <taxon>Bacteria</taxon>
        <taxon>Bacillati</taxon>
        <taxon>Actinomycetota</taxon>
        <taxon>Actinomycetes</taxon>
        <taxon>Pseudonocardiales</taxon>
        <taxon>Pseudonocardiaceae</taxon>
        <taxon>Amycolatopsis</taxon>
    </lineage>
</organism>
<dbReference type="PANTHER" id="PTHR42760">
    <property type="entry name" value="SHORT-CHAIN DEHYDROGENASES/REDUCTASES FAMILY MEMBER"/>
    <property type="match status" value="1"/>
</dbReference>
<reference evidence="4" key="1">
    <citation type="journal article" date="2019" name="Int. J. Syst. Evol. Microbiol.">
        <title>The Global Catalogue of Microorganisms (GCM) 10K type strain sequencing project: providing services to taxonomists for standard genome sequencing and annotation.</title>
        <authorList>
            <consortium name="The Broad Institute Genomics Platform"/>
            <consortium name="The Broad Institute Genome Sequencing Center for Infectious Disease"/>
            <person name="Wu L."/>
            <person name="Ma J."/>
        </authorList>
    </citation>
    <scope>NUCLEOTIDE SEQUENCE [LARGE SCALE GENOMIC DNA]</scope>
    <source>
        <strain evidence="4">JCM 14545</strain>
    </source>
</reference>
<protein>
    <submittedName>
        <fullName evidence="3">SDR family oxidoreductase</fullName>
    </submittedName>
</protein>
<comment type="caution">
    <text evidence="3">The sequence shown here is derived from an EMBL/GenBank/DDBJ whole genome shotgun (WGS) entry which is preliminary data.</text>
</comment>
<accession>A0ABP5DTZ3</accession>
<evidence type="ECO:0000256" key="1">
    <source>
        <dbReference type="ARBA" id="ARBA00006484"/>
    </source>
</evidence>
<evidence type="ECO:0000256" key="2">
    <source>
        <dbReference type="ARBA" id="ARBA00023002"/>
    </source>
</evidence>
<dbReference type="RefSeq" id="WP_344429940.1">
    <property type="nucleotide sequence ID" value="NZ_BAAANN010000044.1"/>
</dbReference>
<name>A0ABP5DTZ3_9PSEU</name>
<dbReference type="InterPro" id="IPR002347">
    <property type="entry name" value="SDR_fam"/>
</dbReference>
<dbReference type="Pfam" id="PF13561">
    <property type="entry name" value="adh_short_C2"/>
    <property type="match status" value="1"/>
</dbReference>
<dbReference type="NCBIfam" id="NF005095">
    <property type="entry name" value="PRK06523.1"/>
    <property type="match status" value="1"/>
</dbReference>
<proteinExistence type="inferred from homology"/>
<dbReference type="PANTHER" id="PTHR42760:SF133">
    <property type="entry name" value="3-OXOACYL-[ACYL-CARRIER-PROTEIN] REDUCTASE"/>
    <property type="match status" value="1"/>
</dbReference>
<dbReference type="InterPro" id="IPR036291">
    <property type="entry name" value="NAD(P)-bd_dom_sf"/>
</dbReference>
<evidence type="ECO:0000313" key="4">
    <source>
        <dbReference type="Proteomes" id="UP001501116"/>
    </source>
</evidence>
<dbReference type="EMBL" id="BAAANN010000044">
    <property type="protein sequence ID" value="GAA1986326.1"/>
    <property type="molecule type" value="Genomic_DNA"/>
</dbReference>
<comment type="similarity">
    <text evidence="1">Belongs to the short-chain dehydrogenases/reductases (SDR) family.</text>
</comment>
<evidence type="ECO:0000313" key="3">
    <source>
        <dbReference type="EMBL" id="GAA1986326.1"/>
    </source>
</evidence>
<dbReference type="Gene3D" id="3.40.50.720">
    <property type="entry name" value="NAD(P)-binding Rossmann-like Domain"/>
    <property type="match status" value="1"/>
</dbReference>
<dbReference type="PRINTS" id="PR00080">
    <property type="entry name" value="SDRFAMILY"/>
</dbReference>
<keyword evidence="4" id="KW-1185">Reference proteome</keyword>
<keyword evidence="2" id="KW-0560">Oxidoreductase</keyword>